<evidence type="ECO:0000313" key="1">
    <source>
        <dbReference type="EMBL" id="OCT64057.1"/>
    </source>
</evidence>
<dbReference type="Proteomes" id="UP000694892">
    <property type="component" value="Chromosome 9_10L"/>
</dbReference>
<reference evidence="2" key="1">
    <citation type="journal article" date="2016" name="Nature">
        <title>Genome evolution in the allotetraploid frog Xenopus laevis.</title>
        <authorList>
            <person name="Session A.M."/>
            <person name="Uno Y."/>
            <person name="Kwon T."/>
            <person name="Chapman J.A."/>
            <person name="Toyoda A."/>
            <person name="Takahashi S."/>
            <person name="Fukui A."/>
            <person name="Hikosaka A."/>
            <person name="Suzuki A."/>
            <person name="Kondo M."/>
            <person name="van Heeringen S.J."/>
            <person name="Quigley I."/>
            <person name="Heinz S."/>
            <person name="Ogino H."/>
            <person name="Ochi H."/>
            <person name="Hellsten U."/>
            <person name="Lyons J.B."/>
            <person name="Simakov O."/>
            <person name="Putnam N."/>
            <person name="Stites J."/>
            <person name="Kuroki Y."/>
            <person name="Tanaka T."/>
            <person name="Michiue T."/>
            <person name="Watanabe M."/>
            <person name="Bogdanovic O."/>
            <person name="Lister R."/>
            <person name="Georgiou G."/>
            <person name="Paranjpe S.S."/>
            <person name="van Kruijsbergen I."/>
            <person name="Shu S."/>
            <person name="Carlson J."/>
            <person name="Kinoshita T."/>
            <person name="Ohta Y."/>
            <person name="Mawaribuchi S."/>
            <person name="Jenkins J."/>
            <person name="Grimwood J."/>
            <person name="Schmutz J."/>
            <person name="Mitros T."/>
            <person name="Mozaffari S.V."/>
            <person name="Suzuki Y."/>
            <person name="Haramoto Y."/>
            <person name="Yamamoto T.S."/>
            <person name="Takagi C."/>
            <person name="Heald R."/>
            <person name="Miller K."/>
            <person name="Haudenschild C."/>
            <person name="Kitzman J."/>
            <person name="Nakayama T."/>
            <person name="Izutsu Y."/>
            <person name="Robert J."/>
            <person name="Fortriede J."/>
            <person name="Burns K."/>
            <person name="Lotay V."/>
            <person name="Karimi K."/>
            <person name="Yasuoka Y."/>
            <person name="Dichmann D.S."/>
            <person name="Flajnik M.F."/>
            <person name="Houston D.W."/>
            <person name="Shendure J."/>
            <person name="DuPasquier L."/>
            <person name="Vize P.D."/>
            <person name="Zorn A.M."/>
            <person name="Ito M."/>
            <person name="Marcotte E.M."/>
            <person name="Wallingford J.B."/>
            <person name="Ito Y."/>
            <person name="Asashima M."/>
            <person name="Ueno N."/>
            <person name="Matsuda Y."/>
            <person name="Veenstra G.J."/>
            <person name="Fujiyama A."/>
            <person name="Harland R.M."/>
            <person name="Taira M."/>
            <person name="Rokhsar D.S."/>
        </authorList>
    </citation>
    <scope>NUCLEOTIDE SEQUENCE [LARGE SCALE GENOMIC DNA]</scope>
    <source>
        <strain evidence="2">J</strain>
    </source>
</reference>
<gene>
    <name evidence="1" type="ORF">XELAEV_18045159mg</name>
</gene>
<proteinExistence type="predicted"/>
<dbReference type="EMBL" id="CM004482">
    <property type="protein sequence ID" value="OCT64057.1"/>
    <property type="molecule type" value="Genomic_DNA"/>
</dbReference>
<protein>
    <submittedName>
        <fullName evidence="1">Uncharacterized protein</fullName>
    </submittedName>
</protein>
<evidence type="ECO:0000313" key="2">
    <source>
        <dbReference type="Proteomes" id="UP000694892"/>
    </source>
</evidence>
<organism evidence="1 2">
    <name type="scientific">Xenopus laevis</name>
    <name type="common">African clawed frog</name>
    <dbReference type="NCBI Taxonomy" id="8355"/>
    <lineage>
        <taxon>Eukaryota</taxon>
        <taxon>Metazoa</taxon>
        <taxon>Chordata</taxon>
        <taxon>Craniata</taxon>
        <taxon>Vertebrata</taxon>
        <taxon>Euteleostomi</taxon>
        <taxon>Amphibia</taxon>
        <taxon>Batrachia</taxon>
        <taxon>Anura</taxon>
        <taxon>Pipoidea</taxon>
        <taxon>Pipidae</taxon>
        <taxon>Xenopodinae</taxon>
        <taxon>Xenopus</taxon>
        <taxon>Xenopus</taxon>
    </lineage>
</organism>
<dbReference type="AlphaFoldDB" id="A0A974C040"/>
<sequence length="72" mass="8183">MNHYMAQDMKEELGSLLGLVPSPQSEAVAHDFQELSLQSVPPLPPLKERKNGEWLSWQLKSEFVQPALDDHN</sequence>
<name>A0A974C040_XENLA</name>
<accession>A0A974C040</accession>